<feature type="region of interest" description="Disordered" evidence="1">
    <location>
        <begin position="1"/>
        <end position="45"/>
    </location>
</feature>
<reference evidence="2 3" key="1">
    <citation type="submission" date="2015-09" db="EMBL/GenBank/DDBJ databases">
        <authorList>
            <consortium name="Pathogen Informatics"/>
        </authorList>
    </citation>
    <scope>NUCLEOTIDE SEQUENCE [LARGE SCALE GENOMIC DNA]</scope>
    <source>
        <strain evidence="2 3">2789STDY5834856</strain>
    </source>
</reference>
<feature type="compositionally biased region" description="Polar residues" evidence="1">
    <location>
        <begin position="1"/>
        <end position="27"/>
    </location>
</feature>
<protein>
    <submittedName>
        <fullName evidence="2">Uncharacterized protein</fullName>
    </submittedName>
</protein>
<accession>A0A174HRY6</accession>
<dbReference type="EMBL" id="CYZX01000015">
    <property type="protein sequence ID" value="CUO77693.1"/>
    <property type="molecule type" value="Genomic_DNA"/>
</dbReference>
<evidence type="ECO:0000313" key="3">
    <source>
        <dbReference type="Proteomes" id="UP000095594"/>
    </source>
</evidence>
<sequence length="45" mass="5078">MHNYCKTATNNAWASKPTSSLNSCQSCRSHKEEKTATDNKWTSTK</sequence>
<proteinExistence type="predicted"/>
<name>A0A174HRY6_9CLOT</name>
<evidence type="ECO:0000313" key="2">
    <source>
        <dbReference type="EMBL" id="CUO77693.1"/>
    </source>
</evidence>
<evidence type="ECO:0000256" key="1">
    <source>
        <dbReference type="SAM" id="MobiDB-lite"/>
    </source>
</evidence>
<dbReference type="RefSeq" id="WP_172675765.1">
    <property type="nucleotide sequence ID" value="NZ_CABIXQ010000015.1"/>
</dbReference>
<organism evidence="2 3">
    <name type="scientific">Clostridium disporicum</name>
    <dbReference type="NCBI Taxonomy" id="84024"/>
    <lineage>
        <taxon>Bacteria</taxon>
        <taxon>Bacillati</taxon>
        <taxon>Bacillota</taxon>
        <taxon>Clostridia</taxon>
        <taxon>Eubacteriales</taxon>
        <taxon>Clostridiaceae</taxon>
        <taxon>Clostridium</taxon>
    </lineage>
</organism>
<dbReference type="Proteomes" id="UP000095594">
    <property type="component" value="Unassembled WGS sequence"/>
</dbReference>
<gene>
    <name evidence="2" type="ORF">ERS852471_02281</name>
</gene>
<dbReference type="AlphaFoldDB" id="A0A174HRY6"/>